<evidence type="ECO:0000313" key="2">
    <source>
        <dbReference type="Proteomes" id="UP001141552"/>
    </source>
</evidence>
<dbReference type="AlphaFoldDB" id="A0A9Q0F0Y7"/>
<keyword evidence="2" id="KW-1185">Reference proteome</keyword>
<proteinExistence type="predicted"/>
<protein>
    <recommendedName>
        <fullName evidence="3">SET domain-containing protein</fullName>
    </recommendedName>
</protein>
<name>A0A9Q0F0Y7_9ROSI</name>
<dbReference type="Proteomes" id="UP001141552">
    <property type="component" value="Unassembled WGS sequence"/>
</dbReference>
<comment type="caution">
    <text evidence="1">The sequence shown here is derived from an EMBL/GenBank/DDBJ whole genome shotgun (WGS) entry which is preliminary data.</text>
</comment>
<organism evidence="1 2">
    <name type="scientific">Turnera subulata</name>
    <dbReference type="NCBI Taxonomy" id="218843"/>
    <lineage>
        <taxon>Eukaryota</taxon>
        <taxon>Viridiplantae</taxon>
        <taxon>Streptophyta</taxon>
        <taxon>Embryophyta</taxon>
        <taxon>Tracheophyta</taxon>
        <taxon>Spermatophyta</taxon>
        <taxon>Magnoliopsida</taxon>
        <taxon>eudicotyledons</taxon>
        <taxon>Gunneridae</taxon>
        <taxon>Pentapetalae</taxon>
        <taxon>rosids</taxon>
        <taxon>fabids</taxon>
        <taxon>Malpighiales</taxon>
        <taxon>Passifloraceae</taxon>
        <taxon>Turnera</taxon>
    </lineage>
</organism>
<dbReference type="EMBL" id="JAKUCV010007726">
    <property type="protein sequence ID" value="KAJ4822234.1"/>
    <property type="molecule type" value="Genomic_DNA"/>
</dbReference>
<evidence type="ECO:0008006" key="3">
    <source>
        <dbReference type="Google" id="ProtNLM"/>
    </source>
</evidence>
<reference evidence="1" key="2">
    <citation type="journal article" date="2023" name="Plants (Basel)">
        <title>Annotation of the Turnera subulata (Passifloraceae) Draft Genome Reveals the S-Locus Evolved after the Divergence of Turneroideae from Passifloroideae in a Stepwise Manner.</title>
        <authorList>
            <person name="Henning P.M."/>
            <person name="Roalson E.H."/>
            <person name="Mir W."/>
            <person name="McCubbin A.G."/>
            <person name="Shore J.S."/>
        </authorList>
    </citation>
    <scope>NUCLEOTIDE SEQUENCE</scope>
    <source>
        <strain evidence="1">F60SS</strain>
    </source>
</reference>
<accession>A0A9Q0F0Y7</accession>
<gene>
    <name evidence="1" type="ORF">Tsubulata_033054</name>
</gene>
<evidence type="ECO:0000313" key="1">
    <source>
        <dbReference type="EMBL" id="KAJ4822234.1"/>
    </source>
</evidence>
<reference evidence="1" key="1">
    <citation type="submission" date="2022-02" db="EMBL/GenBank/DDBJ databases">
        <authorList>
            <person name="Henning P.M."/>
            <person name="McCubbin A.G."/>
            <person name="Shore J.S."/>
        </authorList>
    </citation>
    <scope>NUCLEOTIDE SEQUENCE</scope>
    <source>
        <strain evidence="1">F60SS</strain>
        <tissue evidence="1">Leaves</tissue>
    </source>
</reference>
<dbReference type="OrthoDB" id="1678394at2759"/>
<sequence length="114" mass="13270">MRMRMCSLVDDANMLVPHADMLNHSPERERWFRHWRSRQRSSLTWEAIDFSSGRRLRMQMKVEDLSFGCGTVFEQKKSSNPEAMLNAVKAVIGGIEEVKLAILATVTRFGNWFH</sequence>